<reference evidence="2 3" key="3">
    <citation type="journal article" date="2008" name="FEMS Microbiol. Ecol.">
        <title>Identification and characterization of genes underlying chitinolysis in Collimonas fungivorans Ter331.</title>
        <authorList>
            <person name="Fritsche K."/>
            <person name="de Boer W."/>
            <person name="Gerards S."/>
            <person name="van den Berg M."/>
            <person name="van Veen J.A."/>
            <person name="Leveau J.H."/>
        </authorList>
    </citation>
    <scope>NUCLEOTIDE SEQUENCE [LARGE SCALE GENOMIC DNA]</scope>
    <source>
        <strain evidence="2 3">Ter331</strain>
    </source>
</reference>
<organism evidence="2 3">
    <name type="scientific">Collimonas fungivorans (strain Ter331)</name>
    <dbReference type="NCBI Taxonomy" id="1005048"/>
    <lineage>
        <taxon>Bacteria</taxon>
        <taxon>Pseudomonadati</taxon>
        <taxon>Pseudomonadota</taxon>
        <taxon>Betaproteobacteria</taxon>
        <taxon>Burkholderiales</taxon>
        <taxon>Oxalobacteraceae</taxon>
        <taxon>Collimonas</taxon>
    </lineage>
</organism>
<dbReference type="KEGG" id="cfu:CFU_2160"/>
<dbReference type="PANTHER" id="PTHR30632">
    <property type="entry name" value="MOLYBDATE-BINDING PERIPLASMIC PROTEIN"/>
    <property type="match status" value="1"/>
</dbReference>
<dbReference type="STRING" id="1005048.CFU_2160"/>
<keyword evidence="3" id="KW-1185">Reference proteome</keyword>
<feature type="chain" id="PRO_5003396811" description="Molybdate transport system substrate-binding protein" evidence="1">
    <location>
        <begin position="34"/>
        <end position="265"/>
    </location>
</feature>
<dbReference type="InterPro" id="IPR050682">
    <property type="entry name" value="ModA/WtpA"/>
</dbReference>
<evidence type="ECO:0000313" key="2">
    <source>
        <dbReference type="EMBL" id="AEK61990.1"/>
    </source>
</evidence>
<dbReference type="AlphaFoldDB" id="G0AGY5"/>
<proteinExistence type="predicted"/>
<protein>
    <recommendedName>
        <fullName evidence="4">Molybdate transport system substrate-binding protein</fullName>
    </recommendedName>
</protein>
<keyword evidence="1" id="KW-0732">Signal</keyword>
<feature type="signal peptide" evidence="1">
    <location>
        <begin position="1"/>
        <end position="33"/>
    </location>
</feature>
<reference evidence="2 3" key="1">
    <citation type="journal article" date="2004" name="Environ. Microbiol.">
        <title>Phylogeny-function analysis of (meta)genomic libraries: screening for expression of ribosomal RNA genes by large-insert library fluorescent in situ hybridization (LIL-FISH).</title>
        <authorList>
            <person name="Leveau J.H."/>
            <person name="Gerards S."/>
            <person name="de Boer W."/>
            <person name="van Veen J.A."/>
        </authorList>
    </citation>
    <scope>NUCLEOTIDE SEQUENCE [LARGE SCALE GENOMIC DNA]</scope>
    <source>
        <strain evidence="2 3">Ter331</strain>
    </source>
</reference>
<accession>G0AGY5</accession>
<dbReference type="GO" id="GO:0030973">
    <property type="term" value="F:molybdate ion binding"/>
    <property type="evidence" value="ECO:0007669"/>
    <property type="project" value="TreeGrafter"/>
</dbReference>
<reference evidence="3" key="6">
    <citation type="submission" date="2011-05" db="EMBL/GenBank/DDBJ databases">
        <title>Complete sequence of Collimonas fungivorans Ter331.</title>
        <authorList>
            <person name="Leveau J.H."/>
        </authorList>
    </citation>
    <scope>NUCLEOTIDE SEQUENCE [LARGE SCALE GENOMIC DNA]</scope>
    <source>
        <strain evidence="3">Ter331</strain>
    </source>
</reference>
<evidence type="ECO:0000256" key="1">
    <source>
        <dbReference type="SAM" id="SignalP"/>
    </source>
</evidence>
<dbReference type="EMBL" id="CP002745">
    <property type="protein sequence ID" value="AEK61990.1"/>
    <property type="molecule type" value="Genomic_DNA"/>
</dbReference>
<evidence type="ECO:0008006" key="4">
    <source>
        <dbReference type="Google" id="ProtNLM"/>
    </source>
</evidence>
<dbReference type="SUPFAM" id="SSF53850">
    <property type="entry name" value="Periplasmic binding protein-like II"/>
    <property type="match status" value="1"/>
</dbReference>
<reference evidence="2 3" key="2">
    <citation type="journal article" date="2006" name="J. Microbiol. Methods">
        <title>Genomic flank-sequencing of plasposon insertion sites for rapid identification of functional genes.</title>
        <authorList>
            <person name="Leveau J.H."/>
            <person name="Gerards S."/>
            <person name="Fritsche K."/>
            <person name="Zondag G."/>
            <person name="van Veen J.A."/>
        </authorList>
    </citation>
    <scope>NUCLEOTIDE SEQUENCE [LARGE SCALE GENOMIC DNA]</scope>
    <source>
        <strain evidence="2 3">Ter331</strain>
    </source>
</reference>
<name>G0AGY5_COLFT</name>
<gene>
    <name evidence="2" type="ordered locus">CFU_2160</name>
</gene>
<dbReference type="Gene3D" id="3.40.190.10">
    <property type="entry name" value="Periplasmic binding protein-like II"/>
    <property type="match status" value="2"/>
</dbReference>
<dbReference type="Proteomes" id="UP000008392">
    <property type="component" value="Chromosome"/>
</dbReference>
<dbReference type="PANTHER" id="PTHR30632:SF11">
    <property type="entry name" value="BLR4797 PROTEIN"/>
    <property type="match status" value="1"/>
</dbReference>
<evidence type="ECO:0000313" key="3">
    <source>
        <dbReference type="Proteomes" id="UP000008392"/>
    </source>
</evidence>
<reference evidence="2 3" key="5">
    <citation type="journal article" date="2011" name="ISME J.">
        <title>Dual transcriptional profiling of a bacterial/fungal confrontation: Collimonas fungivorans versus Aspergillus niger.</title>
        <authorList>
            <person name="Mela F."/>
            <person name="Fritsche K."/>
            <person name="de Boer W."/>
            <person name="van Veen J.A."/>
            <person name="de Graaff L.H."/>
            <person name="van den Berg M."/>
            <person name="Leveau J.H."/>
        </authorList>
    </citation>
    <scope>NUCLEOTIDE SEQUENCE [LARGE SCALE GENOMIC DNA]</scope>
    <source>
        <strain evidence="2 3">Ter331</strain>
    </source>
</reference>
<dbReference type="HOGENOM" id="CLU_079071_0_0_4"/>
<dbReference type="Pfam" id="PF13531">
    <property type="entry name" value="SBP_bac_11"/>
    <property type="match status" value="1"/>
</dbReference>
<reference evidence="2 3" key="4">
    <citation type="journal article" date="2010" name="Environ. Microbiol.">
        <title>The bacterial genus Collimonas: mycophagy, weathering and other adaptive solutions to life in oligotrophic soil environments.</title>
        <authorList>
            <person name="Leveau J.H."/>
            <person name="Uroz S."/>
            <person name="de Boer W."/>
        </authorList>
    </citation>
    <scope>NUCLEOTIDE SEQUENCE [LARGE SCALE GENOMIC DNA]</scope>
    <source>
        <strain evidence="2 3">Ter331</strain>
    </source>
</reference>
<dbReference type="eggNOG" id="COG0725">
    <property type="taxonomic scope" value="Bacteria"/>
</dbReference>
<dbReference type="GO" id="GO:0015689">
    <property type="term" value="P:molybdate ion transport"/>
    <property type="evidence" value="ECO:0007669"/>
    <property type="project" value="TreeGrafter"/>
</dbReference>
<sequence length="265" mass="27388">MLSIVKNNVSRIKKWVASSATVAAIALPLPAPAADLTVLTSGAYKQVVAAVAPQFEASTGNKIILQNDTAGGIAKRIEGGAAFDVAIMTPDLIAQLVARQKANAASVVNLARVGIGAMVLAGAPKPDISTVERFKQALLDARSVAYIDPAAGGSSGIYLAQLFRQWGIADEIERKAVKVQGGYVGEHLLNKEATLGFQQISEILAVKGVVLVGPLPAEIQNFTVYTAAIGAASKEPAAAQALLDLLASPETARVLQGKGMEAVKP</sequence>